<proteinExistence type="predicted"/>
<dbReference type="Proteomes" id="UP001652660">
    <property type="component" value="Chromosome 2e"/>
</dbReference>
<reference evidence="2" key="1">
    <citation type="submission" date="2025-08" db="UniProtKB">
        <authorList>
            <consortium name="RefSeq"/>
        </authorList>
    </citation>
    <scope>IDENTIFICATION</scope>
    <source>
        <tissue evidence="2">Leaves</tissue>
    </source>
</reference>
<accession>A0ABM4WP90</accession>
<keyword evidence="1" id="KW-1185">Reference proteome</keyword>
<gene>
    <name evidence="2" type="primary">LOC140036199</name>
</gene>
<evidence type="ECO:0000313" key="2">
    <source>
        <dbReference type="RefSeq" id="XP_071933608.1"/>
    </source>
</evidence>
<dbReference type="RefSeq" id="XP_071933608.1">
    <property type="nucleotide sequence ID" value="XM_072077507.1"/>
</dbReference>
<evidence type="ECO:0000313" key="1">
    <source>
        <dbReference type="Proteomes" id="UP001652660"/>
    </source>
</evidence>
<dbReference type="PANTHER" id="PTHR33116">
    <property type="entry name" value="REVERSE TRANSCRIPTASE ZINC-BINDING DOMAIN-CONTAINING PROTEIN-RELATED-RELATED"/>
    <property type="match status" value="1"/>
</dbReference>
<name>A0ABM4WP90_COFAR</name>
<protein>
    <submittedName>
        <fullName evidence="2">Uncharacterized protein</fullName>
    </submittedName>
</protein>
<dbReference type="GeneID" id="140036199"/>
<dbReference type="PANTHER" id="PTHR33116:SF86">
    <property type="entry name" value="REVERSE TRANSCRIPTASE DOMAIN-CONTAINING PROTEIN"/>
    <property type="match status" value="1"/>
</dbReference>
<sequence>MEKVKNILRFDEIAVVEAMNKVGRMALLWKEDVKIIEVLLTAFTIEAHVEDQEANTDWWFVGIYARDFNDIVSNEEKWEGISREERSFQDFKEFINGNQLMDIGFDGHPWTWCNNWEDEGEIKQRLDRGLCSYPWSQVVKEREVVKTAWEQETEGSRMLQVTKKIRNCRIALLKWKNKFQENSREKIEHIKKQMSELKESNRSTRKGNTVSLKKQLNDAYREEELFWSQKSRIQWLREGDKNTKHFHASVQGRRSRNRMNKLQRNDGSWTESEEELSNEIAEYYRKLLTSNEEEELNEVLDGIPHTITTEMNENLLKPVKEEEIKSVVFSMNPEKTLGLMATELMRVLQVYAMGSGQLINLDKSSILFSKNVRLEMMQEICQTMRNMQRVSQGKYLGLPMVPSRLCKEISSLMSNYWWGDASGKNKVHWCSWRKITQNKEMRGLGFKDLEAFNTALCKIPNNASWIWRSLMGARALVEQGTRRKIGNGKNTNIWEDCWIPNTSNGRVTTKRVMDNGLQNMEELICQKRWNRNLVFQNFNREDAERILSIPISLSRREDSHF</sequence>
<organism evidence="1 2">
    <name type="scientific">Coffea arabica</name>
    <name type="common">Arabian coffee</name>
    <dbReference type="NCBI Taxonomy" id="13443"/>
    <lineage>
        <taxon>Eukaryota</taxon>
        <taxon>Viridiplantae</taxon>
        <taxon>Streptophyta</taxon>
        <taxon>Embryophyta</taxon>
        <taxon>Tracheophyta</taxon>
        <taxon>Spermatophyta</taxon>
        <taxon>Magnoliopsida</taxon>
        <taxon>eudicotyledons</taxon>
        <taxon>Gunneridae</taxon>
        <taxon>Pentapetalae</taxon>
        <taxon>asterids</taxon>
        <taxon>lamiids</taxon>
        <taxon>Gentianales</taxon>
        <taxon>Rubiaceae</taxon>
        <taxon>Ixoroideae</taxon>
        <taxon>Gardenieae complex</taxon>
        <taxon>Bertiereae - Coffeeae clade</taxon>
        <taxon>Coffeeae</taxon>
        <taxon>Coffea</taxon>
    </lineage>
</organism>